<keyword evidence="1" id="KW-0175">Coiled coil</keyword>
<feature type="region of interest" description="Disordered" evidence="2">
    <location>
        <begin position="14"/>
        <end position="51"/>
    </location>
</feature>
<feature type="coiled-coil region" evidence="1">
    <location>
        <begin position="91"/>
        <end position="161"/>
    </location>
</feature>
<proteinExistence type="predicted"/>
<dbReference type="EMBL" id="ML977334">
    <property type="protein sequence ID" value="KAF2111538.1"/>
    <property type="molecule type" value="Genomic_DNA"/>
</dbReference>
<protein>
    <submittedName>
        <fullName evidence="3">Uncharacterized protein</fullName>
    </submittedName>
</protein>
<gene>
    <name evidence="3" type="ORF">BDV96DRAFT_650094</name>
</gene>
<dbReference type="AlphaFoldDB" id="A0A6A5YZI5"/>
<evidence type="ECO:0000313" key="3">
    <source>
        <dbReference type="EMBL" id="KAF2111538.1"/>
    </source>
</evidence>
<accession>A0A6A5YZI5</accession>
<evidence type="ECO:0000256" key="1">
    <source>
        <dbReference type="SAM" id="Coils"/>
    </source>
</evidence>
<reference evidence="3" key="1">
    <citation type="journal article" date="2020" name="Stud. Mycol.">
        <title>101 Dothideomycetes genomes: a test case for predicting lifestyles and emergence of pathogens.</title>
        <authorList>
            <person name="Haridas S."/>
            <person name="Albert R."/>
            <person name="Binder M."/>
            <person name="Bloem J."/>
            <person name="Labutti K."/>
            <person name="Salamov A."/>
            <person name="Andreopoulos B."/>
            <person name="Baker S."/>
            <person name="Barry K."/>
            <person name="Bills G."/>
            <person name="Bluhm B."/>
            <person name="Cannon C."/>
            <person name="Castanera R."/>
            <person name="Culley D."/>
            <person name="Daum C."/>
            <person name="Ezra D."/>
            <person name="Gonzalez J."/>
            <person name="Henrissat B."/>
            <person name="Kuo A."/>
            <person name="Liang C."/>
            <person name="Lipzen A."/>
            <person name="Lutzoni F."/>
            <person name="Magnuson J."/>
            <person name="Mondo S."/>
            <person name="Nolan M."/>
            <person name="Ohm R."/>
            <person name="Pangilinan J."/>
            <person name="Park H.-J."/>
            <person name="Ramirez L."/>
            <person name="Alfaro M."/>
            <person name="Sun H."/>
            <person name="Tritt A."/>
            <person name="Yoshinaga Y."/>
            <person name="Zwiers L.-H."/>
            <person name="Turgeon B."/>
            <person name="Goodwin S."/>
            <person name="Spatafora J."/>
            <person name="Crous P."/>
            <person name="Grigoriev I."/>
        </authorList>
    </citation>
    <scope>NUCLEOTIDE SEQUENCE</scope>
    <source>
        <strain evidence="3">CBS 627.86</strain>
    </source>
</reference>
<name>A0A6A5YZI5_9PLEO</name>
<organism evidence="3 4">
    <name type="scientific">Lophiotrema nucula</name>
    <dbReference type="NCBI Taxonomy" id="690887"/>
    <lineage>
        <taxon>Eukaryota</taxon>
        <taxon>Fungi</taxon>
        <taxon>Dikarya</taxon>
        <taxon>Ascomycota</taxon>
        <taxon>Pezizomycotina</taxon>
        <taxon>Dothideomycetes</taxon>
        <taxon>Pleosporomycetidae</taxon>
        <taxon>Pleosporales</taxon>
        <taxon>Lophiotremataceae</taxon>
        <taxon>Lophiotrema</taxon>
    </lineage>
</organism>
<evidence type="ECO:0000256" key="2">
    <source>
        <dbReference type="SAM" id="MobiDB-lite"/>
    </source>
</evidence>
<dbReference type="OrthoDB" id="10670725at2759"/>
<keyword evidence="4" id="KW-1185">Reference proteome</keyword>
<sequence length="264" mass="30239">MELPALEAAMAKLASTQNKNTQHLHAQQTTDETSSNPSTEQPGVERAHGDTGTCRFLADPESLDRCGVNEETECAVCRGINRLMVRQLEQLSNSYVSKDEAKRTLARLQEEMNNLSYEPMPAVPAKYEEEEAYENHLEQRIQDLEADLEREREKTAAHANLTEQTETHTAELEQKDDIINVLQAQLTVLRAPKKSIHEQEIDRLEDEYTTVNTALNEKKDEWKVKATRLNEQNKLKKQLEAGLAAKKRMNEIEKRRLDANARRF</sequence>
<evidence type="ECO:0000313" key="4">
    <source>
        <dbReference type="Proteomes" id="UP000799770"/>
    </source>
</evidence>
<feature type="coiled-coil region" evidence="1">
    <location>
        <begin position="194"/>
        <end position="232"/>
    </location>
</feature>
<feature type="compositionally biased region" description="Polar residues" evidence="2">
    <location>
        <begin position="14"/>
        <end position="41"/>
    </location>
</feature>
<dbReference type="Proteomes" id="UP000799770">
    <property type="component" value="Unassembled WGS sequence"/>
</dbReference>